<dbReference type="EMBL" id="CAMXCT030006568">
    <property type="protein sequence ID" value="CAL4803465.1"/>
    <property type="molecule type" value="Genomic_DNA"/>
</dbReference>
<evidence type="ECO:0000256" key="1">
    <source>
        <dbReference type="SAM" id="MobiDB-lite"/>
    </source>
</evidence>
<name>A0A9P1GKB5_9DINO</name>
<dbReference type="OrthoDB" id="425956at2759"/>
<proteinExistence type="predicted"/>
<dbReference type="AlphaFoldDB" id="A0A9P1GKB5"/>
<evidence type="ECO:0000313" key="4">
    <source>
        <dbReference type="Proteomes" id="UP001152797"/>
    </source>
</evidence>
<organism evidence="2">
    <name type="scientific">Cladocopium goreaui</name>
    <dbReference type="NCBI Taxonomy" id="2562237"/>
    <lineage>
        <taxon>Eukaryota</taxon>
        <taxon>Sar</taxon>
        <taxon>Alveolata</taxon>
        <taxon>Dinophyceae</taxon>
        <taxon>Suessiales</taxon>
        <taxon>Symbiodiniaceae</taxon>
        <taxon>Cladocopium</taxon>
    </lineage>
</organism>
<dbReference type="EMBL" id="CAMXCT020006568">
    <property type="protein sequence ID" value="CAL1169528.1"/>
    <property type="molecule type" value="Genomic_DNA"/>
</dbReference>
<keyword evidence="4" id="KW-1185">Reference proteome</keyword>
<feature type="compositionally biased region" description="Basic residues" evidence="1">
    <location>
        <begin position="1"/>
        <end position="27"/>
    </location>
</feature>
<reference evidence="3" key="2">
    <citation type="submission" date="2024-04" db="EMBL/GenBank/DDBJ databases">
        <authorList>
            <person name="Chen Y."/>
            <person name="Shah S."/>
            <person name="Dougan E. K."/>
            <person name="Thang M."/>
            <person name="Chan C."/>
        </authorList>
    </citation>
    <scope>NUCLEOTIDE SEQUENCE [LARGE SCALE GENOMIC DNA]</scope>
</reference>
<feature type="region of interest" description="Disordered" evidence="1">
    <location>
        <begin position="1"/>
        <end position="86"/>
    </location>
</feature>
<accession>A0A9P1GKB5</accession>
<comment type="caution">
    <text evidence="2">The sequence shown here is derived from an EMBL/GenBank/DDBJ whole genome shotgun (WGS) entry which is preliminary data.</text>
</comment>
<dbReference type="EMBL" id="CAMXCT010006568">
    <property type="protein sequence ID" value="CAI4016153.1"/>
    <property type="molecule type" value="Genomic_DNA"/>
</dbReference>
<gene>
    <name evidence="2" type="ORF">C1SCF055_LOCUS40916</name>
</gene>
<dbReference type="Proteomes" id="UP001152797">
    <property type="component" value="Unassembled WGS sequence"/>
</dbReference>
<evidence type="ECO:0000313" key="2">
    <source>
        <dbReference type="EMBL" id="CAI4016153.1"/>
    </source>
</evidence>
<reference evidence="2" key="1">
    <citation type="submission" date="2022-10" db="EMBL/GenBank/DDBJ databases">
        <authorList>
            <person name="Chen Y."/>
            <person name="Dougan E. K."/>
            <person name="Chan C."/>
            <person name="Rhodes N."/>
            <person name="Thang M."/>
        </authorList>
    </citation>
    <scope>NUCLEOTIDE SEQUENCE</scope>
</reference>
<feature type="non-terminal residue" evidence="2">
    <location>
        <position position="139"/>
    </location>
</feature>
<sequence>ANPKSKKKVKNGKKATFRRGHGKRPKGPKGAEGGVDADSDHASAPHDDDEVSDHDPSDSEGSYRGYSLKGIPSQARPSSNSLGAHSYTVKRGDARIEVLLRQRAFYVKGGVSGPHVAWSKFPTISDAWICACTRAGVLP</sequence>
<protein>
    <submittedName>
        <fullName evidence="2">Uncharacterized protein</fullName>
    </submittedName>
</protein>
<evidence type="ECO:0000313" key="3">
    <source>
        <dbReference type="EMBL" id="CAL1169528.1"/>
    </source>
</evidence>